<evidence type="ECO:0000313" key="1">
    <source>
        <dbReference type="EMBL" id="GAA4012244.1"/>
    </source>
</evidence>
<reference evidence="2" key="1">
    <citation type="journal article" date="2019" name="Int. J. Syst. Evol. Microbiol.">
        <title>The Global Catalogue of Microorganisms (GCM) 10K type strain sequencing project: providing services to taxonomists for standard genome sequencing and annotation.</title>
        <authorList>
            <consortium name="The Broad Institute Genomics Platform"/>
            <consortium name="The Broad Institute Genome Sequencing Center for Infectious Disease"/>
            <person name="Wu L."/>
            <person name="Ma J."/>
        </authorList>
    </citation>
    <scope>NUCLEOTIDE SEQUENCE [LARGE SCALE GENOMIC DNA]</scope>
    <source>
        <strain evidence="2">JCM 17342</strain>
    </source>
</reference>
<comment type="caution">
    <text evidence="1">The sequence shown here is derived from an EMBL/GenBank/DDBJ whole genome shotgun (WGS) entry which is preliminary data.</text>
</comment>
<proteinExistence type="predicted"/>
<evidence type="ECO:0008006" key="3">
    <source>
        <dbReference type="Google" id="ProtNLM"/>
    </source>
</evidence>
<organism evidence="1 2">
    <name type="scientific">Allokutzneria multivorans</name>
    <dbReference type="NCBI Taxonomy" id="1142134"/>
    <lineage>
        <taxon>Bacteria</taxon>
        <taxon>Bacillati</taxon>
        <taxon>Actinomycetota</taxon>
        <taxon>Actinomycetes</taxon>
        <taxon>Pseudonocardiales</taxon>
        <taxon>Pseudonocardiaceae</taxon>
        <taxon>Allokutzneria</taxon>
    </lineage>
</organism>
<sequence length="119" mass="12134">MPALTRVLGAATAAYGATITARPRVLAKPCGLTTLTGDTTAPVRTLVSAIGVRDTAIGVAMLCAAPGRALRVAVMTRVACDAADALVFGLTLPDRKARKKVAVFAVGWAALCALSSLQR</sequence>
<protein>
    <recommendedName>
        <fullName evidence="3">DUF4267 domain-containing protein</fullName>
    </recommendedName>
</protein>
<keyword evidence="2" id="KW-1185">Reference proteome</keyword>
<dbReference type="EMBL" id="BAABAL010000014">
    <property type="protein sequence ID" value="GAA4012244.1"/>
    <property type="molecule type" value="Genomic_DNA"/>
</dbReference>
<dbReference type="Proteomes" id="UP001501747">
    <property type="component" value="Unassembled WGS sequence"/>
</dbReference>
<dbReference type="RefSeq" id="WP_344876669.1">
    <property type="nucleotide sequence ID" value="NZ_BAABAL010000014.1"/>
</dbReference>
<accession>A0ABP7SIH4</accession>
<evidence type="ECO:0000313" key="2">
    <source>
        <dbReference type="Proteomes" id="UP001501747"/>
    </source>
</evidence>
<name>A0ABP7SIH4_9PSEU</name>
<gene>
    <name evidence="1" type="ORF">GCM10022247_38520</name>
</gene>